<gene>
    <name evidence="1" type="ORF">DMP05_07800</name>
</gene>
<comment type="caution">
    <text evidence="1">The sequence shown here is derived from an EMBL/GenBank/DDBJ whole genome shotgun (WGS) entry which is preliminary data.</text>
</comment>
<dbReference type="OrthoDB" id="1957089at2"/>
<protein>
    <submittedName>
        <fullName evidence="1">Translation initiation factor 2</fullName>
    </submittedName>
</protein>
<name>A0A3N0IBP6_9ACTN</name>
<dbReference type="EMBL" id="QIBZ01000014">
    <property type="protein sequence ID" value="RNM33772.1"/>
    <property type="molecule type" value="Genomic_DNA"/>
</dbReference>
<reference evidence="2" key="1">
    <citation type="submission" date="2018-05" db="EMBL/GenBank/DDBJ databases">
        <title>Genome Sequencing of selected type strains of the family Eggerthellaceae.</title>
        <authorList>
            <person name="Danylec N."/>
            <person name="Stoll D.A."/>
            <person name="Doetsch A."/>
            <person name="Huch M."/>
        </authorList>
    </citation>
    <scope>NUCLEOTIDE SEQUENCE [LARGE SCALE GENOMIC DNA]</scope>
    <source>
        <strain evidence="2">DSM 22006</strain>
    </source>
</reference>
<accession>A0A3N0IBP6</accession>
<dbReference type="SUPFAM" id="SSF52540">
    <property type="entry name" value="P-loop containing nucleoside triphosphate hydrolases"/>
    <property type="match status" value="1"/>
</dbReference>
<dbReference type="AlphaFoldDB" id="A0A3N0IBP6"/>
<evidence type="ECO:0000313" key="2">
    <source>
        <dbReference type="Proteomes" id="UP000271472"/>
    </source>
</evidence>
<keyword evidence="2" id="KW-1185">Reference proteome</keyword>
<keyword evidence="1" id="KW-0396">Initiation factor</keyword>
<organism evidence="1 2">
    <name type="scientific">Slackia isoflavoniconvertens</name>
    <dbReference type="NCBI Taxonomy" id="572010"/>
    <lineage>
        <taxon>Bacteria</taxon>
        <taxon>Bacillati</taxon>
        <taxon>Actinomycetota</taxon>
        <taxon>Coriobacteriia</taxon>
        <taxon>Eggerthellales</taxon>
        <taxon>Eggerthellaceae</taxon>
        <taxon>Slackia</taxon>
    </lineage>
</organism>
<dbReference type="GeneID" id="98663343"/>
<dbReference type="GO" id="GO:0003743">
    <property type="term" value="F:translation initiation factor activity"/>
    <property type="evidence" value="ECO:0007669"/>
    <property type="project" value="UniProtKB-KW"/>
</dbReference>
<keyword evidence="1" id="KW-0648">Protein biosynthesis</keyword>
<evidence type="ECO:0000313" key="1">
    <source>
        <dbReference type="EMBL" id="RNM33772.1"/>
    </source>
</evidence>
<sequence>MKGAYQIVVRNNKVQIKLYIKRNLTILQGKSATGKTTLLELIAAYDELGASSGVTVNCDAPCKVLSGRNWLRDLSSIENSIVFVDEDNAFMRSYEFAHAARHSSNYYVLVARESLPQLPYSVDEIYGLKNTNRSTTKYPVYSRTYASTYRIYGTTEFIGEKPQAVIVEDSNSGYQFFSALCEKSGIPCISANGKSHIYDIVLEREESDVLVIADGAAFGPEMELLTSLQRFKSIKLFLPESFEWLVLKSGLFTDKETQDMLLNPFDYIESSEFFSWEQFFTHELINKTKGSHFSYQKSQLNHAYLEGKTHNAIKESLPHLGIV</sequence>
<dbReference type="Proteomes" id="UP000271472">
    <property type="component" value="Unassembled WGS sequence"/>
</dbReference>
<dbReference type="InterPro" id="IPR027417">
    <property type="entry name" value="P-loop_NTPase"/>
</dbReference>
<dbReference type="RefSeq" id="WP_123219912.1">
    <property type="nucleotide sequence ID" value="NZ_JACHYQ010000003.1"/>
</dbReference>
<proteinExistence type="predicted"/>